<dbReference type="GO" id="GO:0010181">
    <property type="term" value="F:FMN binding"/>
    <property type="evidence" value="ECO:0007669"/>
    <property type="project" value="InterPro"/>
</dbReference>
<dbReference type="EMBL" id="KX579527">
    <property type="protein sequence ID" value="ARM19761.1"/>
    <property type="molecule type" value="Genomic_DNA"/>
</dbReference>
<protein>
    <submittedName>
        <fullName evidence="3">Hydrogenosomal oxygen reductase</fullName>
    </submittedName>
</protein>
<evidence type="ECO:0000313" key="4">
    <source>
        <dbReference type="Proteomes" id="UP000179807"/>
    </source>
</evidence>
<dbReference type="RefSeq" id="XP_068346984.1">
    <property type="nucleotide sequence ID" value="XM_068490649.1"/>
</dbReference>
<evidence type="ECO:0000313" key="2">
    <source>
        <dbReference type="EMBL" id="ARM19761.1"/>
    </source>
</evidence>
<sequence>MLLQRFPHIQLLCTKQNFDTLSRFYNSKNWNHKFVKLGEPIQLGDKTVVMAGVPMAHWPEQAVTYMPNEKILFTSDAFGQHIATQKRFVDEIDPCLFNQELKSYYANILLRLRNPVLKALKTAASLPGIDMILPSHGVGLRRPEDIARAIKLYTDYANQVPSKKLTVLYDCNWFGTEKMAGAVASGAAKEGVDVKMFHARRTHITNVATEMVDSAGIAVGSPVLHECILPDLACHLSYLKCLAIREKVGAIFGNYGWNKGVIPKEIRQALFTPTKVKEVAEPYLAHWNPDDNDLRNCEELGRKLGQAVIEVVNKQ</sequence>
<dbReference type="InterPro" id="IPR036866">
    <property type="entry name" value="RibonucZ/Hydroxyglut_hydro"/>
</dbReference>
<dbReference type="Gene3D" id="3.60.15.10">
    <property type="entry name" value="Ribonuclease Z/Hydroxyacylglutathione hydrolase-like"/>
    <property type="match status" value="1"/>
</dbReference>
<dbReference type="AlphaFoldDB" id="A0A1J4J6N7"/>
<dbReference type="GeneID" id="94825353"/>
<dbReference type="InterPro" id="IPR029039">
    <property type="entry name" value="Flavoprotein-like_sf"/>
</dbReference>
<dbReference type="Proteomes" id="UP000179807">
    <property type="component" value="Unassembled WGS sequence"/>
</dbReference>
<dbReference type="SUPFAM" id="SSF52218">
    <property type="entry name" value="Flavoproteins"/>
    <property type="match status" value="1"/>
</dbReference>
<evidence type="ECO:0000313" key="3">
    <source>
        <dbReference type="EMBL" id="OHS93847.1"/>
    </source>
</evidence>
<keyword evidence="4" id="KW-1185">Reference proteome</keyword>
<dbReference type="InterPro" id="IPR045761">
    <property type="entry name" value="ODP_dom"/>
</dbReference>
<organism evidence="3 4">
    <name type="scientific">Tritrichomonas foetus</name>
    <dbReference type="NCBI Taxonomy" id="1144522"/>
    <lineage>
        <taxon>Eukaryota</taxon>
        <taxon>Metamonada</taxon>
        <taxon>Parabasalia</taxon>
        <taxon>Tritrichomonadida</taxon>
        <taxon>Tritrichomonadidae</taxon>
        <taxon>Tritrichomonas</taxon>
    </lineage>
</organism>
<reference evidence="2" key="1">
    <citation type="submission" date="2016-07" db="EMBL/GenBank/DDBJ databases">
        <authorList>
            <person name="Rosa I.A."/>
            <person name="Brigido M.C."/>
            <person name="Santos E.O."/>
            <person name="Almeida L.G.P."/>
            <person name="Zingalli R.B."/>
            <person name="Vasconcelos A.T.R."/>
            <person name="Souza W."/>
            <person name="Benchimol M."/>
        </authorList>
    </citation>
    <scope>NUCLEOTIDE SEQUENCE</scope>
    <source>
        <strain evidence="2">2371</strain>
    </source>
</reference>
<dbReference type="SUPFAM" id="SSF56281">
    <property type="entry name" value="Metallo-hydrolase/oxidoreductase"/>
    <property type="match status" value="1"/>
</dbReference>
<dbReference type="OrthoDB" id="432169at2759"/>
<dbReference type="EMBL" id="MLAK01001370">
    <property type="protein sequence ID" value="OHS93847.1"/>
    <property type="molecule type" value="Genomic_DNA"/>
</dbReference>
<gene>
    <name evidence="3" type="ORF">TRFO_02371</name>
</gene>
<reference evidence="3 4" key="2">
    <citation type="submission" date="2016-10" db="EMBL/GenBank/DDBJ databases">
        <authorList>
            <person name="Benchimol M."/>
            <person name="Almeida L.G."/>
            <person name="Vasconcelos A.T."/>
            <person name="Perreira-Neves A."/>
            <person name="Rosa I.A."/>
            <person name="Tasca T."/>
            <person name="Bogo M.R."/>
            <person name="de Souza W."/>
        </authorList>
    </citation>
    <scope>NUCLEOTIDE SEQUENCE [LARGE SCALE GENOMIC DNA]</scope>
    <source>
        <strain evidence="3 4">K</strain>
    </source>
</reference>
<dbReference type="PANTHER" id="PTHR43717:SF1">
    <property type="entry name" value="ANAEROBIC NITRIC OXIDE REDUCTASE FLAVORUBREDOXIN"/>
    <property type="match status" value="1"/>
</dbReference>
<dbReference type="PROSITE" id="PS50902">
    <property type="entry name" value="FLAVODOXIN_LIKE"/>
    <property type="match status" value="1"/>
</dbReference>
<dbReference type="Gene3D" id="3.40.50.360">
    <property type="match status" value="1"/>
</dbReference>
<dbReference type="VEuPathDB" id="TrichDB:TRFO_02371"/>
<dbReference type="InterPro" id="IPR008254">
    <property type="entry name" value="Flavodoxin/NO_synth"/>
</dbReference>
<reference evidence="2" key="3">
    <citation type="journal article" date="2017" name="Biol. Cell">
        <title>The costa of trichomonads: A complex macromolecular cytoskeleton structure made of uncommon proteins.</title>
        <authorList>
            <person name="de Andrade Rosa I."/>
            <person name="Brigido M.C."/>
            <person name="de Oliveira Santos E."/>
            <person name="Gonzaga L."/>
            <person name="Zingali R.B."/>
            <person name="de Vasconcelos A.T."/>
            <person name="de Souza W."/>
            <person name="Benchimol M."/>
        </authorList>
    </citation>
    <scope>NUCLEOTIDE SEQUENCE</scope>
    <source>
        <strain evidence="2">2371</strain>
    </source>
</reference>
<proteinExistence type="predicted"/>
<dbReference type="Pfam" id="PF19583">
    <property type="entry name" value="ODP"/>
    <property type="match status" value="1"/>
</dbReference>
<evidence type="ECO:0000259" key="1">
    <source>
        <dbReference type="PROSITE" id="PS50902"/>
    </source>
</evidence>
<accession>A0A1J4J6N7</accession>
<feature type="domain" description="Flavodoxin-like" evidence="1">
    <location>
        <begin position="165"/>
        <end position="305"/>
    </location>
</feature>
<dbReference type="PANTHER" id="PTHR43717">
    <property type="entry name" value="ANAEROBIC NITRIC OXIDE REDUCTASE FLAVORUBREDOXIN"/>
    <property type="match status" value="1"/>
</dbReference>
<name>A0A1J4J6N7_9EUKA</name>